<evidence type="ECO:0000313" key="2">
    <source>
        <dbReference type="Proteomes" id="UP000257109"/>
    </source>
</evidence>
<dbReference type="Proteomes" id="UP000257109">
    <property type="component" value="Unassembled WGS sequence"/>
</dbReference>
<dbReference type="SUPFAM" id="SSF56672">
    <property type="entry name" value="DNA/RNA polymerases"/>
    <property type="match status" value="1"/>
</dbReference>
<evidence type="ECO:0000313" key="1">
    <source>
        <dbReference type="EMBL" id="RDY09067.1"/>
    </source>
</evidence>
<dbReference type="InterPro" id="IPR043128">
    <property type="entry name" value="Rev_trsase/Diguanyl_cyclase"/>
</dbReference>
<reference evidence="1" key="1">
    <citation type="submission" date="2018-05" db="EMBL/GenBank/DDBJ databases">
        <title>Draft genome of Mucuna pruriens seed.</title>
        <authorList>
            <person name="Nnadi N.E."/>
            <person name="Vos R."/>
            <person name="Hasami M.H."/>
            <person name="Devisetty U.K."/>
            <person name="Aguiy J.C."/>
        </authorList>
    </citation>
    <scope>NUCLEOTIDE SEQUENCE [LARGE SCALE GENOMIC DNA]</scope>
    <source>
        <strain evidence="1">JCA_2017</strain>
    </source>
</reference>
<organism evidence="1 2">
    <name type="scientific">Mucuna pruriens</name>
    <name type="common">Velvet bean</name>
    <name type="synonym">Dolichos pruriens</name>
    <dbReference type="NCBI Taxonomy" id="157652"/>
    <lineage>
        <taxon>Eukaryota</taxon>
        <taxon>Viridiplantae</taxon>
        <taxon>Streptophyta</taxon>
        <taxon>Embryophyta</taxon>
        <taxon>Tracheophyta</taxon>
        <taxon>Spermatophyta</taxon>
        <taxon>Magnoliopsida</taxon>
        <taxon>eudicotyledons</taxon>
        <taxon>Gunneridae</taxon>
        <taxon>Pentapetalae</taxon>
        <taxon>rosids</taxon>
        <taxon>fabids</taxon>
        <taxon>Fabales</taxon>
        <taxon>Fabaceae</taxon>
        <taxon>Papilionoideae</taxon>
        <taxon>50 kb inversion clade</taxon>
        <taxon>NPAAA clade</taxon>
        <taxon>indigoferoid/millettioid clade</taxon>
        <taxon>Phaseoleae</taxon>
        <taxon>Mucuna</taxon>
    </lineage>
</organism>
<dbReference type="Gene3D" id="3.30.70.270">
    <property type="match status" value="1"/>
</dbReference>
<accession>A0A371I1Z4</accession>
<evidence type="ECO:0008006" key="3">
    <source>
        <dbReference type="Google" id="ProtNLM"/>
    </source>
</evidence>
<sequence length="133" mass="15221">MEVLMDEFIVYAISFDPCLENISKVLTRCINANLVINFEKCHFMQDCPAIVQATLLDSFPIAPLTPLVAYLPWMWRKRSYLGQLLPGPDWPLSPTTQKEHCRPNEVDLAKARSFRAEPSSTATSLWEKRVAHE</sequence>
<dbReference type="EMBL" id="QJKJ01001133">
    <property type="protein sequence ID" value="RDY09067.1"/>
    <property type="molecule type" value="Genomic_DNA"/>
</dbReference>
<proteinExistence type="predicted"/>
<comment type="caution">
    <text evidence="1">The sequence shown here is derived from an EMBL/GenBank/DDBJ whole genome shotgun (WGS) entry which is preliminary data.</text>
</comment>
<gene>
    <name evidence="1" type="ORF">CR513_06628</name>
</gene>
<keyword evidence="2" id="KW-1185">Reference proteome</keyword>
<protein>
    <recommendedName>
        <fullName evidence="3">Reverse transcriptase domain-containing protein</fullName>
    </recommendedName>
</protein>
<name>A0A371I1Z4_MUCPR</name>
<dbReference type="InterPro" id="IPR043502">
    <property type="entry name" value="DNA/RNA_pol_sf"/>
</dbReference>
<feature type="non-terminal residue" evidence="1">
    <location>
        <position position="1"/>
    </location>
</feature>
<dbReference type="AlphaFoldDB" id="A0A371I1Z4"/>